<proteinExistence type="predicted"/>
<evidence type="ECO:0000313" key="2">
    <source>
        <dbReference type="EMBL" id="GJJ79085.1"/>
    </source>
</evidence>
<dbReference type="Proteomes" id="UP000827284">
    <property type="component" value="Unassembled WGS sequence"/>
</dbReference>
<reference evidence="2" key="1">
    <citation type="submission" date="2021-11" db="EMBL/GenBank/DDBJ databases">
        <authorList>
            <person name="Herlambang A."/>
            <person name="Guo Y."/>
            <person name="Takashima Y."/>
            <person name="Nishizawa T."/>
        </authorList>
    </citation>
    <scope>NUCLEOTIDE SEQUENCE</scope>
    <source>
        <strain evidence="2">E1425</strain>
    </source>
</reference>
<protein>
    <submittedName>
        <fullName evidence="2">Uncharacterized protein</fullName>
    </submittedName>
</protein>
<dbReference type="EMBL" id="BQFW01000015">
    <property type="protein sequence ID" value="GJJ79085.1"/>
    <property type="molecule type" value="Genomic_DNA"/>
</dbReference>
<evidence type="ECO:0000256" key="1">
    <source>
        <dbReference type="SAM" id="MobiDB-lite"/>
    </source>
</evidence>
<keyword evidence="3" id="KW-1185">Reference proteome</keyword>
<name>A0A9P3HM31_9FUNG</name>
<dbReference type="OrthoDB" id="2393824at2759"/>
<dbReference type="AlphaFoldDB" id="A0A9P3HM31"/>
<comment type="caution">
    <text evidence="2">The sequence shown here is derived from an EMBL/GenBank/DDBJ whole genome shotgun (WGS) entry which is preliminary data.</text>
</comment>
<accession>A0A9P3HM31</accession>
<gene>
    <name evidence="2" type="ORF">EMPS_11444</name>
</gene>
<organism evidence="2 3">
    <name type="scientific">Entomortierella parvispora</name>
    <dbReference type="NCBI Taxonomy" id="205924"/>
    <lineage>
        <taxon>Eukaryota</taxon>
        <taxon>Fungi</taxon>
        <taxon>Fungi incertae sedis</taxon>
        <taxon>Mucoromycota</taxon>
        <taxon>Mortierellomycotina</taxon>
        <taxon>Mortierellomycetes</taxon>
        <taxon>Mortierellales</taxon>
        <taxon>Mortierellaceae</taxon>
        <taxon>Entomortierella</taxon>
    </lineage>
</organism>
<reference evidence="2" key="2">
    <citation type="journal article" date="2022" name="Microbiol. Resour. Announc.">
        <title>Whole-Genome Sequence of Entomortierella parvispora E1425, a Mucoromycotan Fungus Associated with Burkholderiaceae-Related Endosymbiotic Bacteria.</title>
        <authorList>
            <person name="Herlambang A."/>
            <person name="Guo Y."/>
            <person name="Takashima Y."/>
            <person name="Narisawa K."/>
            <person name="Ohta H."/>
            <person name="Nishizawa T."/>
        </authorList>
    </citation>
    <scope>NUCLEOTIDE SEQUENCE</scope>
    <source>
        <strain evidence="2">E1425</strain>
    </source>
</reference>
<evidence type="ECO:0000313" key="3">
    <source>
        <dbReference type="Proteomes" id="UP000827284"/>
    </source>
</evidence>
<sequence>MILKTSQNKKALEGNLCGELRRMFDRANRLINTEESKEALNDLKMVKENLKTAMATFITQGGCTAFSGKLPKLVESSFGRIRTIDGVYETVIDEPFAFKAADNYFQSEDPEYATHRRNLMYGSPTEQIRGKLWEFSISYEMVRLFEDRIVPRLLFRDDVVPHNMMHLVSSIMGCTGQMRTTKEEEIPLAEFLNAHINNNSQRNGEAVPPFIFPREHDPGPDLAFVIQFGDCDTPSQYVCPVFVQLKLEQDLYGKTRQDACSTVQPEKIKGRHNVDIRQFCGEHGHYISITVAFPATISQFFKDKPVLEYHPDFGVTQIALVIDHSNICLFDEKHVSAVRYMKRCADEMSKDEEEKEKEKEERVVVNAAKRRRSQ</sequence>
<feature type="region of interest" description="Disordered" evidence="1">
    <location>
        <begin position="348"/>
        <end position="374"/>
    </location>
</feature>